<dbReference type="EMBL" id="CP000780">
    <property type="protein sequence ID" value="ABS56430.1"/>
    <property type="molecule type" value="Genomic_DNA"/>
</dbReference>
<keyword evidence="3 6" id="KW-0812">Transmembrane</keyword>
<evidence type="ECO:0000259" key="7">
    <source>
        <dbReference type="Pfam" id="PF01478"/>
    </source>
</evidence>
<dbReference type="PANTHER" id="PTHR36506">
    <property type="entry name" value="PREFLAGELLIN PEPTIDASE"/>
    <property type="match status" value="1"/>
</dbReference>
<evidence type="ECO:0000313" key="9">
    <source>
        <dbReference type="EMBL" id="ABS56430.1"/>
    </source>
</evidence>
<dbReference type="HOGENOM" id="CLU_840953_0_0_2"/>
<feature type="domain" description="Preflagellin peptidase C-terminal" evidence="8">
    <location>
        <begin position="277"/>
        <end position="381"/>
    </location>
</feature>
<keyword evidence="2" id="KW-1003">Cell membrane</keyword>
<evidence type="ECO:0000256" key="1">
    <source>
        <dbReference type="ARBA" id="ARBA00004651"/>
    </source>
</evidence>
<evidence type="ECO:0000256" key="4">
    <source>
        <dbReference type="ARBA" id="ARBA00022989"/>
    </source>
</evidence>
<comment type="subcellular location">
    <subcellularLocation>
        <location evidence="1">Cell membrane</location>
        <topology evidence="1">Multi-pass membrane protein</topology>
    </subcellularLocation>
</comment>
<dbReference type="AlphaFoldDB" id="A7I9L9"/>
<keyword evidence="10" id="KW-1185">Reference proteome</keyword>
<feature type="transmembrane region" description="Helical" evidence="6">
    <location>
        <begin position="165"/>
        <end position="183"/>
    </location>
</feature>
<evidence type="ECO:0000256" key="5">
    <source>
        <dbReference type="ARBA" id="ARBA00023136"/>
    </source>
</evidence>
<feature type="transmembrane region" description="Helical" evidence="6">
    <location>
        <begin position="189"/>
        <end position="208"/>
    </location>
</feature>
<feature type="transmembrane region" description="Helical" evidence="6">
    <location>
        <begin position="116"/>
        <end position="133"/>
    </location>
</feature>
<name>A7I9L9_METB6</name>
<gene>
    <name evidence="9" type="ordered locus">Mboo_1915</name>
</gene>
<dbReference type="Gene3D" id="1.20.120.1220">
    <property type="match status" value="2"/>
</dbReference>
<dbReference type="RefSeq" id="WP_012107483.1">
    <property type="nucleotide sequence ID" value="NC_009712.1"/>
</dbReference>
<organism evidence="9 10">
    <name type="scientific">Methanoregula boonei (strain DSM 21154 / JCM 14090 / 6A8)</name>
    <dbReference type="NCBI Taxonomy" id="456442"/>
    <lineage>
        <taxon>Archaea</taxon>
        <taxon>Methanobacteriati</taxon>
        <taxon>Methanobacteriota</taxon>
        <taxon>Stenosarchaea group</taxon>
        <taxon>Methanomicrobia</taxon>
        <taxon>Methanomicrobiales</taxon>
        <taxon>Methanoregulaceae</taxon>
        <taxon>Methanoregula</taxon>
    </lineage>
</organism>
<dbReference type="InterPro" id="IPR052218">
    <property type="entry name" value="Preflagellin_Peptidase"/>
</dbReference>
<dbReference type="eggNOG" id="arCOG02298">
    <property type="taxonomic scope" value="Archaea"/>
</dbReference>
<proteinExistence type="predicted"/>
<dbReference type="Pfam" id="PF06847">
    <property type="entry name" value="Arc_PepC_II"/>
    <property type="match status" value="1"/>
</dbReference>
<dbReference type="Gene3D" id="6.10.250.3240">
    <property type="match status" value="1"/>
</dbReference>
<accession>A7I9L9</accession>
<dbReference type="PANTHER" id="PTHR36506:SF1">
    <property type="entry name" value="PREFLAGELLIN PEPTIDASE"/>
    <property type="match status" value="1"/>
</dbReference>
<dbReference type="Pfam" id="PF01478">
    <property type="entry name" value="Peptidase_A24"/>
    <property type="match status" value="1"/>
</dbReference>
<sequence>MTYSPLIISTVAVFITLLYASYLDVKERRVPFRTWYPMLVVGMIATIVLFYQNTENISLICGYLALVASFLYADYLDNHEPGTPFRLQYLAIVLALPILSWFLLPILTTGHMPETQLIPWYIMFAGLLGYVSYREYKREPERRLTAKQARKEAQRESNVEEVLTRWYFVLVVVILAIASFYMIGSGNWGIPGIYIALAAVFCGVFYIFGQMRLFGGADAWALIFIAFCIPTFPITPLFKASPIGFLAFSVLINALILNLVAPLGIFIINVVKKNRAPLQYMFFGFPVKGEKIQEAWGFVMEDFTEKEGKIERKFIGFWDSLRRMRSDEGRVYTKDLREHPEEFEKELGTYKKAGNVWISYAVPFILPITAGLITAILFGDILFTIMSFVTGGA</sequence>
<dbReference type="GO" id="GO:0005886">
    <property type="term" value="C:plasma membrane"/>
    <property type="evidence" value="ECO:0007669"/>
    <property type="project" value="UniProtKB-SubCell"/>
</dbReference>
<feature type="transmembrane region" description="Helical" evidence="6">
    <location>
        <begin position="6"/>
        <end position="23"/>
    </location>
</feature>
<feature type="transmembrane region" description="Helical" evidence="6">
    <location>
        <begin position="360"/>
        <end position="389"/>
    </location>
</feature>
<dbReference type="Proteomes" id="UP000002408">
    <property type="component" value="Chromosome"/>
</dbReference>
<dbReference type="OrthoDB" id="19094at2157"/>
<feature type="transmembrane region" description="Helical" evidence="6">
    <location>
        <begin position="244"/>
        <end position="271"/>
    </location>
</feature>
<feature type="transmembrane region" description="Helical" evidence="6">
    <location>
        <begin position="57"/>
        <end position="75"/>
    </location>
</feature>
<evidence type="ECO:0000256" key="6">
    <source>
        <dbReference type="SAM" id="Phobius"/>
    </source>
</evidence>
<dbReference type="KEGG" id="mbn:Mboo_1915"/>
<evidence type="ECO:0000256" key="2">
    <source>
        <dbReference type="ARBA" id="ARBA00022475"/>
    </source>
</evidence>
<keyword evidence="4 6" id="KW-1133">Transmembrane helix</keyword>
<feature type="transmembrane region" description="Helical" evidence="6">
    <location>
        <begin position="87"/>
        <end position="104"/>
    </location>
</feature>
<dbReference type="GeneID" id="5410113"/>
<protein>
    <submittedName>
        <fullName evidence="9">Peptidase A24A, prepilin type IV</fullName>
    </submittedName>
</protein>
<feature type="domain" description="Prepilin type IV endopeptidase peptidase" evidence="7">
    <location>
        <begin position="12"/>
        <end position="71"/>
    </location>
</feature>
<evidence type="ECO:0000256" key="3">
    <source>
        <dbReference type="ARBA" id="ARBA00022692"/>
    </source>
</evidence>
<feature type="transmembrane region" description="Helical" evidence="6">
    <location>
        <begin position="35"/>
        <end position="51"/>
    </location>
</feature>
<evidence type="ECO:0000313" key="10">
    <source>
        <dbReference type="Proteomes" id="UP000002408"/>
    </source>
</evidence>
<evidence type="ECO:0000259" key="8">
    <source>
        <dbReference type="Pfam" id="PF06847"/>
    </source>
</evidence>
<dbReference type="STRING" id="456442.Mboo_1915"/>
<dbReference type="InterPro" id="IPR009655">
    <property type="entry name" value="Preflagellin_peptidase_C"/>
</dbReference>
<keyword evidence="5 6" id="KW-0472">Membrane</keyword>
<feature type="transmembrane region" description="Helical" evidence="6">
    <location>
        <begin position="220"/>
        <end position="238"/>
    </location>
</feature>
<dbReference type="GO" id="GO:0004190">
    <property type="term" value="F:aspartic-type endopeptidase activity"/>
    <property type="evidence" value="ECO:0007669"/>
    <property type="project" value="InterPro"/>
</dbReference>
<dbReference type="InterPro" id="IPR000045">
    <property type="entry name" value="Prepilin_IV_endopep_pep"/>
</dbReference>
<reference evidence="10" key="1">
    <citation type="journal article" date="2015" name="Microbiology">
        <title>Genome of Methanoregula boonei 6A8 reveals adaptations to oligotrophic peatland environments.</title>
        <authorList>
            <person name="Braeuer S."/>
            <person name="Cadillo-Quiroz H."/>
            <person name="Kyrpides N."/>
            <person name="Woyke T."/>
            <person name="Goodwin L."/>
            <person name="Detter C."/>
            <person name="Podell S."/>
            <person name="Yavitt J.B."/>
            <person name="Zinder S.H."/>
        </authorList>
    </citation>
    <scope>NUCLEOTIDE SEQUENCE [LARGE SCALE GENOMIC DNA]</scope>
    <source>
        <strain evidence="10">DSM 21154 / JCM 14090 / 6A8</strain>
    </source>
</reference>